<dbReference type="AlphaFoldDB" id="A0A1Q5U5C1"/>
<dbReference type="Proteomes" id="UP000186955">
    <property type="component" value="Unassembled WGS sequence"/>
</dbReference>
<proteinExistence type="predicted"/>
<organism evidence="2 3">
    <name type="scientific">Penicillium subrubescens</name>
    <dbReference type="NCBI Taxonomy" id="1316194"/>
    <lineage>
        <taxon>Eukaryota</taxon>
        <taxon>Fungi</taxon>
        <taxon>Dikarya</taxon>
        <taxon>Ascomycota</taxon>
        <taxon>Pezizomycotina</taxon>
        <taxon>Eurotiomycetes</taxon>
        <taxon>Eurotiomycetidae</taxon>
        <taxon>Eurotiales</taxon>
        <taxon>Aspergillaceae</taxon>
        <taxon>Penicillium</taxon>
    </lineage>
</organism>
<reference evidence="2 3" key="1">
    <citation type="submission" date="2016-10" db="EMBL/GenBank/DDBJ databases">
        <title>Genome sequence of the ascomycete fungus Penicillium subrubescens.</title>
        <authorList>
            <person name="De Vries R.P."/>
            <person name="Peng M."/>
            <person name="Dilokpimol A."/>
            <person name="Hilden K."/>
            <person name="Makela M.R."/>
            <person name="Grigoriev I."/>
            <person name="Riley R."/>
            <person name="Granchi Z."/>
        </authorList>
    </citation>
    <scope>NUCLEOTIDE SEQUENCE [LARGE SCALE GENOMIC DNA]</scope>
    <source>
        <strain evidence="2 3">CBS 132785</strain>
    </source>
</reference>
<accession>A0A1Q5U5C1</accession>
<protein>
    <submittedName>
        <fullName evidence="2">Uncharacterized protein</fullName>
    </submittedName>
</protein>
<keyword evidence="3" id="KW-1185">Reference proteome</keyword>
<dbReference type="EMBL" id="MNBE01000579">
    <property type="protein sequence ID" value="OKP07683.1"/>
    <property type="molecule type" value="Genomic_DNA"/>
</dbReference>
<evidence type="ECO:0000256" key="1">
    <source>
        <dbReference type="SAM" id="MobiDB-lite"/>
    </source>
</evidence>
<sequence>MADLHQNHAHPSTFGGPIKLATGTVSTVEEATGLIDFHDVPSGARCRDRRDRHPLKSCPDSSMAAAWISSDTPG</sequence>
<evidence type="ECO:0000313" key="2">
    <source>
        <dbReference type="EMBL" id="OKP07683.1"/>
    </source>
</evidence>
<gene>
    <name evidence="2" type="ORF">PENSUB_5798</name>
</gene>
<name>A0A1Q5U5C1_9EURO</name>
<comment type="caution">
    <text evidence="2">The sequence shown here is derived from an EMBL/GenBank/DDBJ whole genome shotgun (WGS) entry which is preliminary data.</text>
</comment>
<feature type="region of interest" description="Disordered" evidence="1">
    <location>
        <begin position="39"/>
        <end position="74"/>
    </location>
</feature>
<evidence type="ECO:0000313" key="3">
    <source>
        <dbReference type="Proteomes" id="UP000186955"/>
    </source>
</evidence>